<evidence type="ECO:0000313" key="9">
    <source>
        <dbReference type="Proteomes" id="UP000724874"/>
    </source>
</evidence>
<evidence type="ECO:0000256" key="6">
    <source>
        <dbReference type="RuleBase" id="RU365009"/>
    </source>
</evidence>
<dbReference type="CDD" id="cd23507">
    <property type="entry name" value="hydrophobin_I"/>
    <property type="match status" value="1"/>
</dbReference>
<evidence type="ECO:0000256" key="7">
    <source>
        <dbReference type="SAM" id="MobiDB-lite"/>
    </source>
</evidence>
<keyword evidence="3 6" id="KW-0134">Cell wall</keyword>
<keyword evidence="4 6" id="KW-0964">Secreted</keyword>
<dbReference type="GO" id="GO:0005199">
    <property type="term" value="F:structural constituent of cell wall"/>
    <property type="evidence" value="ECO:0007669"/>
    <property type="project" value="InterPro"/>
</dbReference>
<evidence type="ECO:0000256" key="5">
    <source>
        <dbReference type="ARBA" id="ARBA00023157"/>
    </source>
</evidence>
<feature type="region of interest" description="Disordered" evidence="7">
    <location>
        <begin position="67"/>
        <end position="86"/>
    </location>
</feature>
<dbReference type="SMART" id="SM00075">
    <property type="entry name" value="HYDRO"/>
    <property type="match status" value="1"/>
</dbReference>
<feature type="compositionally biased region" description="Polar residues" evidence="7">
    <location>
        <begin position="68"/>
        <end position="80"/>
    </location>
</feature>
<comment type="caution">
    <text evidence="8">The sequence shown here is derived from an EMBL/GenBank/DDBJ whole genome shotgun (WGS) entry which is preliminary data.</text>
</comment>
<evidence type="ECO:0000313" key="8">
    <source>
        <dbReference type="EMBL" id="KAF8885069.1"/>
    </source>
</evidence>
<dbReference type="GO" id="GO:0009277">
    <property type="term" value="C:fungal-type cell wall"/>
    <property type="evidence" value="ECO:0007669"/>
    <property type="project" value="InterPro"/>
</dbReference>
<keyword evidence="9" id="KW-1185">Reference proteome</keyword>
<dbReference type="OrthoDB" id="4225815at2759"/>
<name>A0A9P5NIA8_GYMJU</name>
<feature type="region of interest" description="Disordered" evidence="7">
    <location>
        <begin position="1"/>
        <end position="22"/>
    </location>
</feature>
<evidence type="ECO:0000256" key="2">
    <source>
        <dbReference type="ARBA" id="ARBA00010446"/>
    </source>
</evidence>
<dbReference type="Proteomes" id="UP000724874">
    <property type="component" value="Unassembled WGS sequence"/>
</dbReference>
<keyword evidence="5 6" id="KW-1015">Disulfide bond</keyword>
<comment type="subcellular location">
    <subcellularLocation>
        <location evidence="1 6">Secreted</location>
        <location evidence="1 6">Cell wall</location>
    </subcellularLocation>
</comment>
<evidence type="ECO:0000256" key="4">
    <source>
        <dbReference type="ARBA" id="ARBA00022525"/>
    </source>
</evidence>
<comment type="similarity">
    <text evidence="2 6">Belongs to the fungal hydrophobin family.</text>
</comment>
<reference evidence="8" key="1">
    <citation type="submission" date="2020-11" db="EMBL/GenBank/DDBJ databases">
        <authorList>
            <consortium name="DOE Joint Genome Institute"/>
            <person name="Ahrendt S."/>
            <person name="Riley R."/>
            <person name="Andreopoulos W."/>
            <person name="LaButti K."/>
            <person name="Pangilinan J."/>
            <person name="Ruiz-duenas F.J."/>
            <person name="Barrasa J.M."/>
            <person name="Sanchez-Garcia M."/>
            <person name="Camarero S."/>
            <person name="Miyauchi S."/>
            <person name="Serrano A."/>
            <person name="Linde D."/>
            <person name="Babiker R."/>
            <person name="Drula E."/>
            <person name="Ayuso-Fernandez I."/>
            <person name="Pacheco R."/>
            <person name="Padilla G."/>
            <person name="Ferreira P."/>
            <person name="Barriuso J."/>
            <person name="Kellner H."/>
            <person name="Castanera R."/>
            <person name="Alfaro M."/>
            <person name="Ramirez L."/>
            <person name="Pisabarro A.G."/>
            <person name="Kuo A."/>
            <person name="Tritt A."/>
            <person name="Lipzen A."/>
            <person name="He G."/>
            <person name="Yan M."/>
            <person name="Ng V."/>
            <person name="Cullen D."/>
            <person name="Martin F."/>
            <person name="Rosso M.-N."/>
            <person name="Henrissat B."/>
            <person name="Hibbett D."/>
            <person name="Martinez A.T."/>
            <person name="Grigoriev I.V."/>
        </authorList>
    </citation>
    <scope>NUCLEOTIDE SEQUENCE</scope>
    <source>
        <strain evidence="8">AH 44721</strain>
    </source>
</reference>
<proteinExistence type="inferred from homology"/>
<dbReference type="Pfam" id="PF01185">
    <property type="entry name" value="Hydrophobin"/>
    <property type="match status" value="1"/>
</dbReference>
<keyword evidence="6" id="KW-0732">Signal</keyword>
<sequence length="154" mass="15805">MPHRENRPRPGLSQDQAKGKLCADKIRCRTSSSSKSPSSKFEMFARAASVFVLALPLLTAASAIPRNDGSQCTTGSSSAAPQPRPLTTSESGSLLLGLLGIVVGTVEGLIGLNCSPLTIIGASGTSCSEQPVCCTGNTFNGLITLGCSPININL</sequence>
<protein>
    <recommendedName>
        <fullName evidence="6">Hydrophobin</fullName>
    </recommendedName>
</protein>
<accession>A0A9P5NIA8</accession>
<dbReference type="AlphaFoldDB" id="A0A9P5NIA8"/>
<evidence type="ECO:0000256" key="1">
    <source>
        <dbReference type="ARBA" id="ARBA00004191"/>
    </source>
</evidence>
<dbReference type="InterPro" id="IPR001338">
    <property type="entry name" value="Class_I_Hydrophobin"/>
</dbReference>
<evidence type="ECO:0000256" key="3">
    <source>
        <dbReference type="ARBA" id="ARBA00022512"/>
    </source>
</evidence>
<dbReference type="EMBL" id="JADNYJ010000104">
    <property type="protein sequence ID" value="KAF8885069.1"/>
    <property type="molecule type" value="Genomic_DNA"/>
</dbReference>
<gene>
    <name evidence="8" type="ORF">CPB84DRAFT_1850486</name>
</gene>
<organism evidence="8 9">
    <name type="scientific">Gymnopilus junonius</name>
    <name type="common">Spectacular rustgill mushroom</name>
    <name type="synonym">Gymnopilus spectabilis subsp. junonius</name>
    <dbReference type="NCBI Taxonomy" id="109634"/>
    <lineage>
        <taxon>Eukaryota</taxon>
        <taxon>Fungi</taxon>
        <taxon>Dikarya</taxon>
        <taxon>Basidiomycota</taxon>
        <taxon>Agaricomycotina</taxon>
        <taxon>Agaricomycetes</taxon>
        <taxon>Agaricomycetidae</taxon>
        <taxon>Agaricales</taxon>
        <taxon>Agaricineae</taxon>
        <taxon>Hymenogastraceae</taxon>
        <taxon>Gymnopilus</taxon>
    </lineage>
</organism>